<dbReference type="SMART" id="SM00220">
    <property type="entry name" value="S_TKc"/>
    <property type="match status" value="1"/>
</dbReference>
<dbReference type="InterPro" id="IPR027417">
    <property type="entry name" value="P-loop_NTPase"/>
</dbReference>
<feature type="domain" description="Protein kinase" evidence="11">
    <location>
        <begin position="1447"/>
        <end position="1856"/>
    </location>
</feature>
<feature type="region of interest" description="Disordered" evidence="10">
    <location>
        <begin position="265"/>
        <end position="307"/>
    </location>
</feature>
<dbReference type="GO" id="GO:0005524">
    <property type="term" value="F:ATP binding"/>
    <property type="evidence" value="ECO:0007669"/>
    <property type="project" value="UniProtKB-UniRule"/>
</dbReference>
<dbReference type="PANTHER" id="PTHR13140">
    <property type="entry name" value="MYOSIN"/>
    <property type="match status" value="1"/>
</dbReference>
<evidence type="ECO:0000256" key="1">
    <source>
        <dbReference type="ARBA" id="ARBA00006998"/>
    </source>
</evidence>
<gene>
    <name evidence="13" type="ORF">ACHAWU_002019</name>
</gene>
<dbReference type="SMART" id="SM00242">
    <property type="entry name" value="MYSc"/>
    <property type="match status" value="1"/>
</dbReference>
<dbReference type="InterPro" id="IPR011009">
    <property type="entry name" value="Kinase-like_dom_sf"/>
</dbReference>
<dbReference type="SMART" id="SM00015">
    <property type="entry name" value="IQ"/>
    <property type="match status" value="3"/>
</dbReference>
<reference evidence="13 14" key="1">
    <citation type="submission" date="2024-10" db="EMBL/GenBank/DDBJ databases">
        <title>Updated reference genomes for cyclostephanoid diatoms.</title>
        <authorList>
            <person name="Roberts W.R."/>
            <person name="Alverson A.J."/>
        </authorList>
    </citation>
    <scope>NUCLEOTIDE SEQUENCE [LARGE SCALE GENOMIC DNA]</scope>
    <source>
        <strain evidence="13 14">AJA232-27</strain>
    </source>
</reference>
<comment type="similarity">
    <text evidence="1">In the C-terminal section; belongs to the TRAFAC class myosin-kinesin ATPase superfamily. Myosin family.</text>
</comment>
<dbReference type="PANTHER" id="PTHR13140:SF845">
    <property type="entry name" value="MYOSIN-LIKE PROTEIN"/>
    <property type="match status" value="1"/>
</dbReference>
<feature type="compositionally biased region" description="Low complexity" evidence="10">
    <location>
        <begin position="1978"/>
        <end position="1987"/>
    </location>
</feature>
<dbReference type="InterPro" id="IPR036961">
    <property type="entry name" value="Kinesin_motor_dom_sf"/>
</dbReference>
<keyword evidence="4 9" id="KW-0067">ATP-binding</keyword>
<feature type="region of interest" description="Disordered" evidence="10">
    <location>
        <begin position="210"/>
        <end position="232"/>
    </location>
</feature>
<dbReference type="InterPro" id="IPR036770">
    <property type="entry name" value="Ankyrin_rpt-contain_sf"/>
</dbReference>
<comment type="caution">
    <text evidence="13">The sequence shown here is derived from an EMBL/GenBank/DDBJ whole genome shotgun (WGS) entry which is preliminary data.</text>
</comment>
<evidence type="ECO:0000313" key="14">
    <source>
        <dbReference type="Proteomes" id="UP001530293"/>
    </source>
</evidence>
<evidence type="ECO:0000259" key="11">
    <source>
        <dbReference type="PROSITE" id="PS50011"/>
    </source>
</evidence>
<evidence type="ECO:0000256" key="3">
    <source>
        <dbReference type="ARBA" id="ARBA00022741"/>
    </source>
</evidence>
<evidence type="ECO:0000256" key="7">
    <source>
        <dbReference type="ARBA" id="ARBA00023203"/>
    </source>
</evidence>
<dbReference type="Gene3D" id="1.20.5.190">
    <property type="match status" value="1"/>
</dbReference>
<evidence type="ECO:0000256" key="8">
    <source>
        <dbReference type="ARBA" id="ARBA00023305"/>
    </source>
</evidence>
<keyword evidence="7 9" id="KW-0009">Actin-binding</keyword>
<comment type="similarity">
    <text evidence="9">Belongs to the TRAFAC class myosin-kinesin ATPase superfamily. Myosin family.</text>
</comment>
<dbReference type="Gene3D" id="1.20.120.720">
    <property type="entry name" value="Myosin VI head, motor domain, U50 subdomain"/>
    <property type="match status" value="1"/>
</dbReference>
<feature type="region of interest" description="Actin-binding" evidence="9">
    <location>
        <begin position="789"/>
        <end position="811"/>
    </location>
</feature>
<keyword evidence="3 9" id="KW-0547">Nucleotide-binding</keyword>
<feature type="binding site" evidence="9">
    <location>
        <begin position="308"/>
        <end position="315"/>
    </location>
    <ligand>
        <name>ATP</name>
        <dbReference type="ChEBI" id="CHEBI:30616"/>
    </ligand>
</feature>
<dbReference type="InterPro" id="IPR002110">
    <property type="entry name" value="Ankyrin_rpt"/>
</dbReference>
<dbReference type="GO" id="GO:0016459">
    <property type="term" value="C:myosin complex"/>
    <property type="evidence" value="ECO:0007669"/>
    <property type="project" value="UniProtKB-KW"/>
</dbReference>
<dbReference type="Gene3D" id="1.20.58.530">
    <property type="match status" value="1"/>
</dbReference>
<evidence type="ECO:0000256" key="10">
    <source>
        <dbReference type="SAM" id="MobiDB-lite"/>
    </source>
</evidence>
<keyword evidence="5 9" id="KW-0518">Myosin</keyword>
<dbReference type="SMART" id="SM00248">
    <property type="entry name" value="ANK"/>
    <property type="match status" value="5"/>
</dbReference>
<dbReference type="PRINTS" id="PR00193">
    <property type="entry name" value="MYOSINHEAVY"/>
</dbReference>
<feature type="compositionally biased region" description="Polar residues" evidence="10">
    <location>
        <begin position="216"/>
        <end position="231"/>
    </location>
</feature>
<evidence type="ECO:0000256" key="5">
    <source>
        <dbReference type="ARBA" id="ARBA00023123"/>
    </source>
</evidence>
<dbReference type="GO" id="GO:0003774">
    <property type="term" value="F:cytoskeletal motor activity"/>
    <property type="evidence" value="ECO:0007669"/>
    <property type="project" value="UniProtKB-UniRule"/>
</dbReference>
<dbReference type="Proteomes" id="UP001530293">
    <property type="component" value="Unassembled WGS sequence"/>
</dbReference>
<feature type="compositionally biased region" description="Pro residues" evidence="10">
    <location>
        <begin position="1953"/>
        <end position="1974"/>
    </location>
</feature>
<dbReference type="GO" id="GO:0003779">
    <property type="term" value="F:actin binding"/>
    <property type="evidence" value="ECO:0007669"/>
    <property type="project" value="UniProtKB-KW"/>
</dbReference>
<organism evidence="13 14">
    <name type="scientific">Discostella pseudostelligera</name>
    <dbReference type="NCBI Taxonomy" id="259834"/>
    <lineage>
        <taxon>Eukaryota</taxon>
        <taxon>Sar</taxon>
        <taxon>Stramenopiles</taxon>
        <taxon>Ochrophyta</taxon>
        <taxon>Bacillariophyta</taxon>
        <taxon>Coscinodiscophyceae</taxon>
        <taxon>Thalassiosirophycidae</taxon>
        <taxon>Stephanodiscales</taxon>
        <taxon>Stephanodiscaceae</taxon>
        <taxon>Discostella</taxon>
    </lineage>
</organism>
<keyword evidence="2" id="KW-0716">Sensory transduction</keyword>
<feature type="compositionally biased region" description="Basic and acidic residues" evidence="10">
    <location>
        <begin position="348"/>
        <end position="357"/>
    </location>
</feature>
<dbReference type="SUPFAM" id="SSF48403">
    <property type="entry name" value="Ankyrin repeat"/>
    <property type="match status" value="1"/>
</dbReference>
<accession>A0ABD3MZ33</accession>
<dbReference type="CDD" id="cd00124">
    <property type="entry name" value="MYSc"/>
    <property type="match status" value="1"/>
</dbReference>
<evidence type="ECO:0000313" key="13">
    <source>
        <dbReference type="EMBL" id="KAL3768987.1"/>
    </source>
</evidence>
<feature type="compositionally biased region" description="Gly residues" evidence="10">
    <location>
        <begin position="265"/>
        <end position="280"/>
    </location>
</feature>
<sequence length="1993" mass="222498">MERGQPVWLRTTSSHWGWIPAIVHNREEITTKHGVPILQVTLREDPTSCIANNNNNNRVTNSNELLKPIRTAEISGGDGYYVEILPFEIVLTMDVESAERDELEDIKIRDYADHSASLISSSGDAEATTAAVVVGGVDDLIGLPHLHEPAILHALRVRYDSDIIYTSTGPILIAINPFKAMPLYTREMMEAYRRQGELGFVNVLHNRSDDDEKNLNETQQKQPQLPSSMNATMIGKRLPPHVYLTADDAYRAMMRGIEMSLAGGKTGGGMGGSGSGGGAGANKSKSKLKHNNTDDDETPTNQSILVSGESGAGKTVTTKIVLNYFAMLSKIAEDRSGGEGARQSASDHAGKGGDDNGQRIIGVEQQVVDSNPILEAFGNARTIRNDNSSRFGKFIDIRFSSTGKLTGASIDTYLLEKVRLIRQAEGERNFHVFYQFLESATKEERERYHLGDMELEDFALVNQSGTYDRRDKISDVDMHTEMMSAMSIMGFDHGMIQDIMRLIVAILYAGNMTFTETNHGENCVLGKDEASLAVASLLGVSYEQLAAALTSRVLFLKEGNITKELNSKQAYKAAEGLIKAVYGANFDYIVEVINRSIHTEDRHPRESRRGKDSSASIGVLDIFGFETFELNTFEQLCINYTNEHLQQHFNQHVFKMEQQEYEREGILWKFISFPDNQDVLDLIDMKRVGILAVLDEQCIVEWGSDDIFVQQLYTLCGPHDRFEATAQQKPDCKFSIDHYAGPVEYSTDDWVEKNKDQLPAASTFLRAEGAGGRGHVAMKSVGAKFSEQLKDLRSRINATAPHYIRCLKPNDELLPDEFDPKQIVEQLRYSGVLEAVRVSRAGYPTRYLHGQFMSRYYMLGDLQDGTKRNNDIFQLIKFISKHVWEADLKRTQAREAVARSQNEEKQASEFYFVLMFCDLHCDHSSHRIIQGGAYSKSKSLNQTAAKKKKRMNAQSNIEIPETEEEFDKLDFGTRCAVAGLQLGRTKVFLRREAFDRIESLRAAILGKSARVIQAKMRGRVQRRRYLRLREAAVKCQRVIRYFLANLEVIRKKHKTRMEKWASTTIQLAYRRYIFRNLGADRKQRMIEATVLIQAFTRGSLVRLHLEDILPSDGAKIGKKSGLDATAAIAQSEPPMVIFKTGQTMEEIAEMRLNAVKLFELLSGEKWDAAIALMEEHEKLAEQIEEGTGRLPLHIVAQHNLHQVFERTYKLYPNGEDVFDNEGRLPIHVAAEHDALVPLKALLAKHPEGADTMMLRPIGRSGGGIPLHVACRVNASSAVITALLTHNFNSAKKSDANGDLPIHLLLRNGAHVSGAVVQALLDIYPTAAMRADMFCDLPLSVALKNECKPEVVKSLLMFNPDAAKVINGRDGHSPLFLAFQHHADDKTILGLMNHAPDLIVAKDKRTGMLPIEMATRQKHSKTIIYDLLKRDMPIDLNEKAEAKIVSHQYSWNHLVSDAYDLYYEVVEKVLQLCTQPQIIALANVENKRGEIALATATPLCKHEFRVMFRLFYTLEVVDQTPAFEDRESGTQIYYALRFTPPKEKYGYFTSLYQDDRTINNDVEVWDNLPIADDDKVDPDLSAMDVEQKLEFVKNEKGVKVIAKLTSRSDIVDAELSIRKDHNLSRHYVPAIISIHHTMLHAAYSEAMAEPSYCITMEAADITAENLMLDTRKSGGTFPVEALKSIAMSLLHIHEHGLVHGDFGSHNAAKFGDRWKTLGVRGCVAIGEMTNPKRGFFHPPEAVSLETRNVSLGDKNVGASVVSIASDVTYDIWAFGVVFYEAVAGLPLSPYRSLHKAKRALTTAELFKVGQWDDRSLRKALRHIGNNFKATDLVKKLLHPDPNKRSQSMRDVLSHPFFGIGKLAGVAPVFNRPKLGQATKIVDISTTSVSIIQSKEVNAGKESMATVNDEKKKPDEASAPVKEPSPSPPRPTTESSALRPEIVREVEPERKLPAVPQPQAPPPPAPVAPTPAPPPTSSVSKSKFGIKGLKFGKKK</sequence>
<dbReference type="InterPro" id="IPR001609">
    <property type="entry name" value="Myosin_head_motor_dom-like"/>
</dbReference>
<dbReference type="PROSITE" id="PS50011">
    <property type="entry name" value="PROTEIN_KINASE_DOM"/>
    <property type="match status" value="1"/>
</dbReference>
<protein>
    <submittedName>
        <fullName evidence="13">Uncharacterized protein</fullName>
    </submittedName>
</protein>
<feature type="region of interest" description="Disordered" evidence="10">
    <location>
        <begin position="1897"/>
        <end position="1993"/>
    </location>
</feature>
<feature type="domain" description="Myosin motor" evidence="12">
    <location>
        <begin position="135"/>
        <end position="1002"/>
    </location>
</feature>
<evidence type="ECO:0000256" key="6">
    <source>
        <dbReference type="ARBA" id="ARBA00023175"/>
    </source>
</evidence>
<dbReference type="InterPro" id="IPR000719">
    <property type="entry name" value="Prot_kinase_dom"/>
</dbReference>
<evidence type="ECO:0000259" key="12">
    <source>
        <dbReference type="PROSITE" id="PS51456"/>
    </source>
</evidence>
<feature type="region of interest" description="Disordered" evidence="10">
    <location>
        <begin position="336"/>
        <end position="357"/>
    </location>
</feature>
<dbReference type="Gene3D" id="1.25.40.20">
    <property type="entry name" value="Ankyrin repeat-containing domain"/>
    <property type="match status" value="1"/>
</dbReference>
<dbReference type="EMBL" id="JALLBG020000059">
    <property type="protein sequence ID" value="KAL3768987.1"/>
    <property type="molecule type" value="Genomic_DNA"/>
</dbReference>
<dbReference type="Gene3D" id="6.20.240.20">
    <property type="match status" value="1"/>
</dbReference>
<proteinExistence type="inferred from homology"/>
<dbReference type="InterPro" id="IPR000048">
    <property type="entry name" value="IQ_motif_EF-hand-BS"/>
</dbReference>
<dbReference type="PROSITE" id="PS51456">
    <property type="entry name" value="MYOSIN_MOTOR"/>
    <property type="match status" value="1"/>
</dbReference>
<keyword evidence="8" id="KW-0844">Vision</keyword>
<keyword evidence="6 9" id="KW-0505">Motor protein</keyword>
<keyword evidence="14" id="KW-1185">Reference proteome</keyword>
<dbReference type="SUPFAM" id="SSF52540">
    <property type="entry name" value="P-loop containing nucleoside triphosphate hydrolases"/>
    <property type="match status" value="1"/>
</dbReference>
<evidence type="ECO:0000256" key="2">
    <source>
        <dbReference type="ARBA" id="ARBA00022606"/>
    </source>
</evidence>
<feature type="compositionally biased region" description="Basic and acidic residues" evidence="10">
    <location>
        <begin position="1939"/>
        <end position="1950"/>
    </location>
</feature>
<dbReference type="Gene3D" id="1.10.510.10">
    <property type="entry name" value="Transferase(Phosphotransferase) domain 1"/>
    <property type="match status" value="1"/>
</dbReference>
<evidence type="ECO:0000256" key="9">
    <source>
        <dbReference type="PROSITE-ProRule" id="PRU00782"/>
    </source>
</evidence>
<evidence type="ECO:0000256" key="4">
    <source>
        <dbReference type="ARBA" id="ARBA00022840"/>
    </source>
</evidence>
<dbReference type="Pfam" id="PF00063">
    <property type="entry name" value="Myosin_head"/>
    <property type="match status" value="3"/>
</dbReference>
<dbReference type="SUPFAM" id="SSF56112">
    <property type="entry name" value="Protein kinase-like (PK-like)"/>
    <property type="match status" value="1"/>
</dbReference>
<name>A0ABD3MZ33_9STRA</name>
<dbReference type="PROSITE" id="PS50096">
    <property type="entry name" value="IQ"/>
    <property type="match status" value="2"/>
</dbReference>
<dbReference type="Gene3D" id="3.40.850.10">
    <property type="entry name" value="Kinesin motor domain"/>
    <property type="match status" value="2"/>
</dbReference>
<dbReference type="Gene3D" id="1.10.10.820">
    <property type="match status" value="1"/>
</dbReference>